<evidence type="ECO:0000256" key="9">
    <source>
        <dbReference type="ARBA" id="ARBA00023141"/>
    </source>
</evidence>
<accession>A0A0S3QRI8</accession>
<feature type="binding site" evidence="11">
    <location>
        <position position="66"/>
    </location>
    <ligand>
        <name>substrate</name>
    </ligand>
</feature>
<feature type="binding site" evidence="11">
    <location>
        <position position="126"/>
    </location>
    <ligand>
        <name>ATP</name>
        <dbReference type="ChEBI" id="CHEBI:30616"/>
    </ligand>
</feature>
<dbReference type="InterPro" id="IPR031322">
    <property type="entry name" value="Shikimate/glucono_kinase"/>
</dbReference>
<dbReference type="GO" id="GO:0004765">
    <property type="term" value="F:shikimate kinase activity"/>
    <property type="evidence" value="ECO:0007669"/>
    <property type="project" value="UniProtKB-UniRule"/>
</dbReference>
<comment type="caution">
    <text evidence="11">Lacks conserved residue(s) required for the propagation of feature annotation.</text>
</comment>
<dbReference type="OrthoDB" id="9800332at2"/>
<reference evidence="13" key="1">
    <citation type="journal article" date="2018" name="Science">
        <title>A primordial and reversible TCA cycle in a facultatively chemolithoautotrophic thermophile.</title>
        <authorList>
            <person name="Nunoura T."/>
            <person name="Chikaraishi Y."/>
            <person name="Izaki R."/>
            <person name="Suwa T."/>
            <person name="Sato T."/>
            <person name="Harada T."/>
            <person name="Mori K."/>
            <person name="Kato Y."/>
            <person name="Miyazaki M."/>
            <person name="Shimamura S."/>
            <person name="Yanagawa K."/>
            <person name="Shuto A."/>
            <person name="Ohkouchi N."/>
            <person name="Fujita N."/>
            <person name="Takaki Y."/>
            <person name="Atomi H."/>
            <person name="Takai K."/>
        </authorList>
    </citation>
    <scope>NUCLEOTIDE SEQUENCE [LARGE SCALE GENOMIC DNA]</scope>
    <source>
        <strain evidence="13">DSM 17441 / JCM 13301 / NBRC 103674 / ABI70S6</strain>
    </source>
</reference>
<keyword evidence="7 11" id="KW-0418">Kinase</keyword>
<name>A0A0S3QRI8_THET7</name>
<dbReference type="PANTHER" id="PTHR21087">
    <property type="entry name" value="SHIKIMATE KINASE"/>
    <property type="match status" value="1"/>
</dbReference>
<sequence>MRSMLPDLRLFRIYLVGFMGSGKTTVGKRLAEIIGWNFVDLDEQIAKKERMKIEDIFEQKGEDYFRKVESKTLHGLNGGRLVVATGGGIVERNENIDFMKNTGTVIYLRYMFEDFMDRLSVLKPGRPLLKLDIDKLAARFAKREPLYEKCADYIVEVSSKSPEEIALEIAKWLSGARN</sequence>
<evidence type="ECO:0000256" key="10">
    <source>
        <dbReference type="ARBA" id="ARBA00048567"/>
    </source>
</evidence>
<dbReference type="Pfam" id="PF01202">
    <property type="entry name" value="SKI"/>
    <property type="match status" value="1"/>
</dbReference>
<evidence type="ECO:0000256" key="4">
    <source>
        <dbReference type="ARBA" id="ARBA00022605"/>
    </source>
</evidence>
<feature type="binding site" evidence="11">
    <location>
        <position position="42"/>
    </location>
    <ligand>
        <name>substrate</name>
    </ligand>
</feature>
<keyword evidence="8 11" id="KW-0067">ATP-binding</keyword>
<keyword evidence="11" id="KW-0460">Magnesium</keyword>
<dbReference type="KEGG" id="ttk:TST_0145"/>
<evidence type="ECO:0000256" key="2">
    <source>
        <dbReference type="ARBA" id="ARBA00006997"/>
    </source>
</evidence>
<comment type="cofactor">
    <cofactor evidence="11">
        <name>Mg(2+)</name>
        <dbReference type="ChEBI" id="CHEBI:18420"/>
    </cofactor>
    <text evidence="11">Binds 1 Mg(2+) ion per subunit.</text>
</comment>
<dbReference type="GO" id="GO:0005829">
    <property type="term" value="C:cytosol"/>
    <property type="evidence" value="ECO:0007669"/>
    <property type="project" value="TreeGrafter"/>
</dbReference>
<dbReference type="PANTHER" id="PTHR21087:SF16">
    <property type="entry name" value="SHIKIMATE KINASE 1, CHLOROPLASTIC"/>
    <property type="match status" value="1"/>
</dbReference>
<gene>
    <name evidence="11 12" type="primary">aroK</name>
    <name evidence="12" type="ORF">TST_0145</name>
</gene>
<comment type="subcellular location">
    <subcellularLocation>
        <location evidence="11">Cytoplasm</location>
    </subcellularLocation>
</comment>
<keyword evidence="13" id="KW-1185">Reference proteome</keyword>
<evidence type="ECO:0000256" key="5">
    <source>
        <dbReference type="ARBA" id="ARBA00022679"/>
    </source>
</evidence>
<dbReference type="GO" id="GO:0005524">
    <property type="term" value="F:ATP binding"/>
    <property type="evidence" value="ECO:0007669"/>
    <property type="project" value="UniProtKB-UniRule"/>
</dbReference>
<dbReference type="UniPathway" id="UPA00053">
    <property type="reaction ID" value="UER00088"/>
</dbReference>
<comment type="pathway">
    <text evidence="1 11">Metabolic intermediate biosynthesis; chorismate biosynthesis; chorismate from D-erythrose 4-phosphate and phosphoenolpyruvate: step 5/7.</text>
</comment>
<evidence type="ECO:0000256" key="8">
    <source>
        <dbReference type="ARBA" id="ARBA00022840"/>
    </source>
</evidence>
<dbReference type="EMBL" id="AP013035">
    <property type="protein sequence ID" value="BAT70955.1"/>
    <property type="molecule type" value="Genomic_DNA"/>
</dbReference>
<proteinExistence type="inferred from homology"/>
<feature type="binding site" evidence="11">
    <location>
        <position position="87"/>
    </location>
    <ligand>
        <name>substrate</name>
    </ligand>
</feature>
<dbReference type="InterPro" id="IPR023000">
    <property type="entry name" value="Shikimate_kinase_CS"/>
</dbReference>
<comment type="catalytic activity">
    <reaction evidence="10 11">
        <text>shikimate + ATP = 3-phosphoshikimate + ADP + H(+)</text>
        <dbReference type="Rhea" id="RHEA:13121"/>
        <dbReference type="ChEBI" id="CHEBI:15378"/>
        <dbReference type="ChEBI" id="CHEBI:30616"/>
        <dbReference type="ChEBI" id="CHEBI:36208"/>
        <dbReference type="ChEBI" id="CHEBI:145989"/>
        <dbReference type="ChEBI" id="CHEBI:456216"/>
        <dbReference type="EC" id="2.7.1.71"/>
    </reaction>
</comment>
<protein>
    <recommendedName>
        <fullName evidence="3 11">Shikimate kinase</fullName>
        <shortName evidence="11">SK</shortName>
        <ecNumber evidence="3 11">2.7.1.71</ecNumber>
    </recommendedName>
</protein>
<dbReference type="GO" id="GO:0009073">
    <property type="term" value="P:aromatic amino acid family biosynthetic process"/>
    <property type="evidence" value="ECO:0007669"/>
    <property type="project" value="UniProtKB-KW"/>
</dbReference>
<evidence type="ECO:0000256" key="1">
    <source>
        <dbReference type="ARBA" id="ARBA00004842"/>
    </source>
</evidence>
<dbReference type="HAMAP" id="MF_00109">
    <property type="entry name" value="Shikimate_kinase"/>
    <property type="match status" value="1"/>
</dbReference>
<comment type="similarity">
    <text evidence="2 11">Belongs to the shikimate kinase family.</text>
</comment>
<keyword evidence="11" id="KW-0963">Cytoplasm</keyword>
<evidence type="ECO:0000256" key="3">
    <source>
        <dbReference type="ARBA" id="ARBA00012154"/>
    </source>
</evidence>
<keyword evidence="11" id="KW-0479">Metal-binding</keyword>
<evidence type="ECO:0000256" key="6">
    <source>
        <dbReference type="ARBA" id="ARBA00022741"/>
    </source>
</evidence>
<organism evidence="12 13">
    <name type="scientific">Thermosulfidibacter takaii (strain DSM 17441 / JCM 13301 / NBRC 103674 / ABI70S6)</name>
    <dbReference type="NCBI Taxonomy" id="1298851"/>
    <lineage>
        <taxon>Bacteria</taxon>
        <taxon>Pseudomonadati</taxon>
        <taxon>Thermosulfidibacterota</taxon>
        <taxon>Thermosulfidibacteria</taxon>
        <taxon>Thermosulfidibacterales</taxon>
        <taxon>Thermosulfidibacteraceae</taxon>
    </lineage>
</organism>
<comment type="subunit">
    <text evidence="11">Monomer.</text>
</comment>
<evidence type="ECO:0000256" key="7">
    <source>
        <dbReference type="ARBA" id="ARBA00022777"/>
    </source>
</evidence>
<dbReference type="GO" id="GO:0000287">
    <property type="term" value="F:magnesium ion binding"/>
    <property type="evidence" value="ECO:0007669"/>
    <property type="project" value="UniProtKB-UniRule"/>
</dbReference>
<dbReference type="STRING" id="1298851.TST_0145"/>
<dbReference type="GO" id="GO:0009423">
    <property type="term" value="P:chorismate biosynthetic process"/>
    <property type="evidence" value="ECO:0007669"/>
    <property type="project" value="UniProtKB-UniRule"/>
</dbReference>
<feature type="binding site" evidence="11">
    <location>
        <begin position="20"/>
        <end position="25"/>
    </location>
    <ligand>
        <name>ATP</name>
        <dbReference type="ChEBI" id="CHEBI:30616"/>
    </ligand>
</feature>
<dbReference type="RefSeq" id="WP_068548732.1">
    <property type="nucleotide sequence ID" value="NZ_AP013035.1"/>
</dbReference>
<feature type="binding site" evidence="11">
    <location>
        <position position="24"/>
    </location>
    <ligand>
        <name>Mg(2+)</name>
        <dbReference type="ChEBI" id="CHEBI:18420"/>
    </ligand>
</feature>
<evidence type="ECO:0000313" key="13">
    <source>
        <dbReference type="Proteomes" id="UP000063234"/>
    </source>
</evidence>
<dbReference type="GO" id="GO:0008652">
    <property type="term" value="P:amino acid biosynthetic process"/>
    <property type="evidence" value="ECO:0007669"/>
    <property type="project" value="UniProtKB-KW"/>
</dbReference>
<dbReference type="PRINTS" id="PR01100">
    <property type="entry name" value="SHIKIMTKNASE"/>
</dbReference>
<dbReference type="SUPFAM" id="SSF52540">
    <property type="entry name" value="P-loop containing nucleoside triphosphate hydrolases"/>
    <property type="match status" value="1"/>
</dbReference>
<evidence type="ECO:0000313" key="12">
    <source>
        <dbReference type="EMBL" id="BAT70955.1"/>
    </source>
</evidence>
<evidence type="ECO:0000256" key="11">
    <source>
        <dbReference type="HAMAP-Rule" id="MF_00109"/>
    </source>
</evidence>
<dbReference type="PROSITE" id="PS01128">
    <property type="entry name" value="SHIKIMATE_KINASE"/>
    <property type="match status" value="1"/>
</dbReference>
<dbReference type="Gene3D" id="3.40.50.300">
    <property type="entry name" value="P-loop containing nucleotide triphosphate hydrolases"/>
    <property type="match status" value="1"/>
</dbReference>
<keyword evidence="5 11" id="KW-0808">Transferase</keyword>
<dbReference type="Proteomes" id="UP000063234">
    <property type="component" value="Chromosome"/>
</dbReference>
<dbReference type="InterPro" id="IPR027417">
    <property type="entry name" value="P-loop_NTPase"/>
</dbReference>
<keyword evidence="9 11" id="KW-0057">Aromatic amino acid biosynthesis</keyword>
<dbReference type="EC" id="2.7.1.71" evidence="3 11"/>
<keyword evidence="4 11" id="KW-0028">Amino-acid biosynthesis</keyword>
<feature type="binding site" evidence="11">
    <location>
        <position position="143"/>
    </location>
    <ligand>
        <name>substrate</name>
    </ligand>
</feature>
<dbReference type="AlphaFoldDB" id="A0A0S3QRI8"/>
<keyword evidence="6 11" id="KW-0547">Nucleotide-binding</keyword>
<dbReference type="CDD" id="cd00464">
    <property type="entry name" value="SK"/>
    <property type="match status" value="1"/>
</dbReference>
<comment type="function">
    <text evidence="11">Catalyzes the specific phosphorylation of the 3-hydroxyl group of shikimic acid using ATP as a cosubstrate.</text>
</comment>
<dbReference type="InterPro" id="IPR000623">
    <property type="entry name" value="Shikimate_kinase/TSH1"/>
</dbReference>